<protein>
    <submittedName>
        <fullName evidence="2">Threonine synthase like 2</fullName>
    </submittedName>
</protein>
<evidence type="ECO:0000313" key="3">
    <source>
        <dbReference type="Proteomes" id="UP000664940"/>
    </source>
</evidence>
<dbReference type="Proteomes" id="UP000664940">
    <property type="component" value="Unassembled WGS sequence"/>
</dbReference>
<feature type="compositionally biased region" description="Basic and acidic residues" evidence="1">
    <location>
        <begin position="91"/>
        <end position="100"/>
    </location>
</feature>
<comment type="caution">
    <text evidence="2">The sequence shown here is derived from an EMBL/GenBank/DDBJ whole genome shotgun (WGS) entry which is preliminary data.</text>
</comment>
<dbReference type="AlphaFoldDB" id="A0A834EF01"/>
<feature type="region of interest" description="Disordered" evidence="1">
    <location>
        <begin position="81"/>
        <end position="100"/>
    </location>
</feature>
<dbReference type="SUPFAM" id="SSF53686">
    <property type="entry name" value="Tryptophan synthase beta subunit-like PLP-dependent enzymes"/>
    <property type="match status" value="1"/>
</dbReference>
<evidence type="ECO:0000256" key="1">
    <source>
        <dbReference type="SAM" id="MobiDB-lite"/>
    </source>
</evidence>
<dbReference type="InterPro" id="IPR036052">
    <property type="entry name" value="TrpB-like_PALP_sf"/>
</dbReference>
<dbReference type="PANTHER" id="PTHR42690:SF1">
    <property type="entry name" value="THREONINE SYNTHASE-LIKE 2"/>
    <property type="match status" value="1"/>
</dbReference>
<gene>
    <name evidence="2" type="ORF">HJG60_018861</name>
</gene>
<dbReference type="Gene3D" id="3.40.50.1100">
    <property type="match status" value="1"/>
</dbReference>
<organism evidence="2 3">
    <name type="scientific">Phyllostomus discolor</name>
    <name type="common">pale spear-nosed bat</name>
    <dbReference type="NCBI Taxonomy" id="89673"/>
    <lineage>
        <taxon>Eukaryota</taxon>
        <taxon>Metazoa</taxon>
        <taxon>Chordata</taxon>
        <taxon>Craniata</taxon>
        <taxon>Vertebrata</taxon>
        <taxon>Euteleostomi</taxon>
        <taxon>Mammalia</taxon>
        <taxon>Eutheria</taxon>
        <taxon>Laurasiatheria</taxon>
        <taxon>Chiroptera</taxon>
        <taxon>Yangochiroptera</taxon>
        <taxon>Phyllostomidae</taxon>
        <taxon>Phyllostominae</taxon>
        <taxon>Phyllostomus</taxon>
    </lineage>
</organism>
<sequence>MGLPIRLVTAVNCNDIIHRTVQHGDFSLSETIKPTLASAMDIQVPYNMERIFWLLSDCNSQVTRALMEQFERTQSVRLPKELQSKVSYHPHTTEKERMQL</sequence>
<dbReference type="PANTHER" id="PTHR42690">
    <property type="entry name" value="THREONINE SYNTHASE FAMILY MEMBER"/>
    <property type="match status" value="1"/>
</dbReference>
<dbReference type="GO" id="GO:0009071">
    <property type="term" value="P:serine family amino acid catabolic process"/>
    <property type="evidence" value="ECO:0007669"/>
    <property type="project" value="TreeGrafter"/>
</dbReference>
<evidence type="ECO:0000313" key="2">
    <source>
        <dbReference type="EMBL" id="KAF6111862.1"/>
    </source>
</evidence>
<reference evidence="2 3" key="1">
    <citation type="journal article" date="2020" name="Nature">
        <title>Six reference-quality genomes reveal evolution of bat adaptations.</title>
        <authorList>
            <person name="Jebb D."/>
            <person name="Huang Z."/>
            <person name="Pippel M."/>
            <person name="Hughes G.M."/>
            <person name="Lavrichenko K."/>
            <person name="Devanna P."/>
            <person name="Winkler S."/>
            <person name="Jermiin L.S."/>
            <person name="Skirmuntt E.C."/>
            <person name="Katzourakis A."/>
            <person name="Burkitt-Gray L."/>
            <person name="Ray D.A."/>
            <person name="Sullivan K.A.M."/>
            <person name="Roscito J.G."/>
            <person name="Kirilenko B.M."/>
            <person name="Davalos L.M."/>
            <person name="Corthals A.P."/>
            <person name="Power M.L."/>
            <person name="Jones G."/>
            <person name="Ransome R.D."/>
            <person name="Dechmann D.K.N."/>
            <person name="Locatelli A.G."/>
            <person name="Puechmaille S.J."/>
            <person name="Fedrigo O."/>
            <person name="Jarvis E.D."/>
            <person name="Hiller M."/>
            <person name="Vernes S.C."/>
            <person name="Myers E.W."/>
            <person name="Teeling E.C."/>
        </authorList>
    </citation>
    <scope>NUCLEOTIDE SEQUENCE [LARGE SCALE GENOMIC DNA]</scope>
    <source>
        <strain evidence="2">Bat1K_MPI-CBG_1</strain>
    </source>
</reference>
<accession>A0A834EF01</accession>
<proteinExistence type="predicted"/>
<name>A0A834EF01_9CHIR</name>
<dbReference type="EMBL" id="JABVXQ010000005">
    <property type="protein sequence ID" value="KAF6111862.1"/>
    <property type="molecule type" value="Genomic_DNA"/>
</dbReference>
<dbReference type="GO" id="GO:0030170">
    <property type="term" value="F:pyridoxal phosphate binding"/>
    <property type="evidence" value="ECO:0007669"/>
    <property type="project" value="TreeGrafter"/>
</dbReference>
<dbReference type="InterPro" id="IPR051166">
    <property type="entry name" value="Threonine_Synthase"/>
</dbReference>
<dbReference type="GO" id="GO:0046360">
    <property type="term" value="P:2-oxobutyrate biosynthetic process"/>
    <property type="evidence" value="ECO:0007669"/>
    <property type="project" value="TreeGrafter"/>
</dbReference>